<comment type="caution">
    <text evidence="2">The sequence shown here is derived from an EMBL/GenBank/DDBJ whole genome shotgun (WGS) entry which is preliminary data.</text>
</comment>
<keyword evidence="1" id="KW-0812">Transmembrane</keyword>
<keyword evidence="1" id="KW-0472">Membrane</keyword>
<accession>A0A8S0SHV6</accession>
<organism evidence="2 3">
    <name type="scientific">Olea europaea subsp. europaea</name>
    <dbReference type="NCBI Taxonomy" id="158383"/>
    <lineage>
        <taxon>Eukaryota</taxon>
        <taxon>Viridiplantae</taxon>
        <taxon>Streptophyta</taxon>
        <taxon>Embryophyta</taxon>
        <taxon>Tracheophyta</taxon>
        <taxon>Spermatophyta</taxon>
        <taxon>Magnoliopsida</taxon>
        <taxon>eudicotyledons</taxon>
        <taxon>Gunneridae</taxon>
        <taxon>Pentapetalae</taxon>
        <taxon>asterids</taxon>
        <taxon>lamiids</taxon>
        <taxon>Lamiales</taxon>
        <taxon>Oleaceae</taxon>
        <taxon>Oleeae</taxon>
        <taxon>Olea</taxon>
    </lineage>
</organism>
<dbReference type="Proteomes" id="UP000594638">
    <property type="component" value="Unassembled WGS sequence"/>
</dbReference>
<dbReference type="Gramene" id="OE9A082994T6">
    <property type="protein sequence ID" value="OE9A082994C6"/>
    <property type="gene ID" value="OE9A082994"/>
</dbReference>
<gene>
    <name evidence="2" type="ORF">OLEA9_A082994</name>
</gene>
<dbReference type="EMBL" id="CACTIH010005434">
    <property type="protein sequence ID" value="CAA2992315.1"/>
    <property type="molecule type" value="Genomic_DNA"/>
</dbReference>
<name>A0A8S0SHV6_OLEEU</name>
<proteinExistence type="predicted"/>
<dbReference type="Gramene" id="OE9A082994T1">
    <property type="protein sequence ID" value="OE9A082994C1"/>
    <property type="gene ID" value="OE9A082994"/>
</dbReference>
<dbReference type="Gramene" id="OE9A082994T5">
    <property type="protein sequence ID" value="OE9A082994C5"/>
    <property type="gene ID" value="OE9A082994"/>
</dbReference>
<feature type="transmembrane region" description="Helical" evidence="1">
    <location>
        <begin position="31"/>
        <end position="51"/>
    </location>
</feature>
<evidence type="ECO:0000313" key="2">
    <source>
        <dbReference type="EMBL" id="CAA2992315.1"/>
    </source>
</evidence>
<dbReference type="Gramene" id="OE9A082994T7">
    <property type="protein sequence ID" value="OE9A082994C7"/>
    <property type="gene ID" value="OE9A082994"/>
</dbReference>
<dbReference type="AlphaFoldDB" id="A0A8S0SHV6"/>
<keyword evidence="1" id="KW-1133">Transmembrane helix</keyword>
<evidence type="ECO:0000313" key="3">
    <source>
        <dbReference type="Proteomes" id="UP000594638"/>
    </source>
</evidence>
<sequence length="106" mass="12394">MISTLRDFFSTDGRQKCLTLLEERASIKGKASLLAAVTMLACIVIFSFRLLQEICNMQWWLTELTKTCRLLRPSMALLGRIFLNKTVFWLEFPEAIRDERKMSMKK</sequence>
<dbReference type="Gramene" id="OE9A082994T4">
    <property type="protein sequence ID" value="OE9A082994C4"/>
    <property type="gene ID" value="OE9A082994"/>
</dbReference>
<reference evidence="2 3" key="1">
    <citation type="submission" date="2019-12" db="EMBL/GenBank/DDBJ databases">
        <authorList>
            <person name="Alioto T."/>
            <person name="Alioto T."/>
            <person name="Gomez Garrido J."/>
        </authorList>
    </citation>
    <scope>NUCLEOTIDE SEQUENCE [LARGE SCALE GENOMIC DNA]</scope>
</reference>
<dbReference type="Gramene" id="OE9A082994T2">
    <property type="protein sequence ID" value="OE9A082994C2"/>
    <property type="gene ID" value="OE9A082994"/>
</dbReference>
<dbReference type="Gramene" id="OE9A082994T3">
    <property type="protein sequence ID" value="OE9A082994C3"/>
    <property type="gene ID" value="OE9A082994"/>
</dbReference>
<protein>
    <submittedName>
        <fullName evidence="2">Uncharacterized protein</fullName>
    </submittedName>
</protein>
<evidence type="ECO:0000256" key="1">
    <source>
        <dbReference type="SAM" id="Phobius"/>
    </source>
</evidence>
<keyword evidence="3" id="KW-1185">Reference proteome</keyword>